<sequence length="47" mass="5009">MKDILDFLSHFSGLPPEQWIGLIALAAIALAAGCLYVVHSVVKGQSK</sequence>
<name>A0ABS6BHH0_9SPHN</name>
<gene>
    <name evidence="2" type="ORF">KOF26_07080</name>
</gene>
<dbReference type="EMBL" id="JAHKRT010000003">
    <property type="protein sequence ID" value="MBU3077629.1"/>
    <property type="molecule type" value="Genomic_DNA"/>
</dbReference>
<accession>A0ABS6BHH0</accession>
<keyword evidence="1" id="KW-0812">Transmembrane</keyword>
<organism evidence="2 3">
    <name type="scientific">Sphingomonas quercus</name>
    <dbReference type="NCBI Taxonomy" id="2842451"/>
    <lineage>
        <taxon>Bacteria</taxon>
        <taxon>Pseudomonadati</taxon>
        <taxon>Pseudomonadota</taxon>
        <taxon>Alphaproteobacteria</taxon>
        <taxon>Sphingomonadales</taxon>
        <taxon>Sphingomonadaceae</taxon>
        <taxon>Sphingomonas</taxon>
    </lineage>
</organism>
<evidence type="ECO:0000256" key="1">
    <source>
        <dbReference type="SAM" id="Phobius"/>
    </source>
</evidence>
<keyword evidence="1" id="KW-0472">Membrane</keyword>
<protein>
    <submittedName>
        <fullName evidence="2">Uncharacterized protein</fullName>
    </submittedName>
</protein>
<keyword evidence="1" id="KW-1133">Transmembrane helix</keyword>
<dbReference type="PROSITE" id="PS51257">
    <property type="entry name" value="PROKAR_LIPOPROTEIN"/>
    <property type="match status" value="1"/>
</dbReference>
<dbReference type="Proteomes" id="UP000776276">
    <property type="component" value="Unassembled WGS sequence"/>
</dbReference>
<evidence type="ECO:0000313" key="3">
    <source>
        <dbReference type="Proteomes" id="UP000776276"/>
    </source>
</evidence>
<dbReference type="RefSeq" id="WP_216322381.1">
    <property type="nucleotide sequence ID" value="NZ_JAHKRT010000003.1"/>
</dbReference>
<keyword evidence="3" id="KW-1185">Reference proteome</keyword>
<evidence type="ECO:0000313" key="2">
    <source>
        <dbReference type="EMBL" id="MBU3077629.1"/>
    </source>
</evidence>
<reference evidence="2 3" key="1">
    <citation type="submission" date="2021-06" db="EMBL/GenBank/DDBJ databases">
        <title>Sphingomonas sp. XMGL2, whole genome shotgun sequencing project.</title>
        <authorList>
            <person name="Zhao G."/>
            <person name="Shen L."/>
        </authorList>
    </citation>
    <scope>NUCLEOTIDE SEQUENCE [LARGE SCALE GENOMIC DNA]</scope>
    <source>
        <strain evidence="2 3">XMGL2</strain>
    </source>
</reference>
<feature type="transmembrane region" description="Helical" evidence="1">
    <location>
        <begin position="20"/>
        <end position="42"/>
    </location>
</feature>
<proteinExistence type="predicted"/>
<comment type="caution">
    <text evidence="2">The sequence shown here is derived from an EMBL/GenBank/DDBJ whole genome shotgun (WGS) entry which is preliminary data.</text>
</comment>